<protein>
    <submittedName>
        <fullName evidence="2">FAD-dependent oxidoreductase</fullName>
    </submittedName>
</protein>
<dbReference type="RefSeq" id="WP_109906798.1">
    <property type="nucleotide sequence ID" value="NZ_QGLE01000008.1"/>
</dbReference>
<comment type="caution">
    <text evidence="2">The sequence shown here is derived from an EMBL/GenBank/DDBJ whole genome shotgun (WGS) entry which is preliminary data.</text>
</comment>
<dbReference type="EMBL" id="QGLE01000008">
    <property type="protein sequence ID" value="PWR21120.1"/>
    <property type="molecule type" value="Genomic_DNA"/>
</dbReference>
<keyword evidence="3" id="KW-1185">Reference proteome</keyword>
<sequence length="347" mass="36020">MMNPRPLVAVVGGGIAGQSAAAVLSQAGALVTVFDKGRGAGGRLATRRDDALQWDHGAQYFTARDPALKAQVAGLVARGVVAPWSGLIGTLGPGGFVASDDTETRFVGQPRMSALVSALGSGATVYEVEVREIAPRGPMLTVTDRHGEHFGPYDGVVVATPAPQAVPLLALAPELSGRIAAVETAPCWALMLSFAAPLGQPFDGAFVDPGLTGGLLSWIARDNSKPGRPRGLPETWVLHASPQWSAAHVEDEPEDIAGRMLAAFAAAIGGPRPVPLSVRAHRWRHAMTTQPLGQPHLLDPRRALGACGDWCLGARIEGAFLSGRSLGAAMARQLGLRTPQASSSASQ</sequence>
<dbReference type="Pfam" id="PF13450">
    <property type="entry name" value="NAD_binding_8"/>
    <property type="match status" value="1"/>
</dbReference>
<dbReference type="PANTHER" id="PTHR16128:SF5">
    <property type="entry name" value="FAD_NAD(P)-BINDING OXIDOREDUCTASE FAMILY PROTEIN"/>
    <property type="match status" value="1"/>
</dbReference>
<evidence type="ECO:0000259" key="1">
    <source>
        <dbReference type="Pfam" id="PF01593"/>
    </source>
</evidence>
<accession>A0A317E4H9</accession>
<dbReference type="AlphaFoldDB" id="A0A317E4H9"/>
<evidence type="ECO:0000313" key="2">
    <source>
        <dbReference type="EMBL" id="PWR21120.1"/>
    </source>
</evidence>
<dbReference type="Proteomes" id="UP000245461">
    <property type="component" value="Unassembled WGS sequence"/>
</dbReference>
<feature type="domain" description="Amine oxidase" evidence="1">
    <location>
        <begin position="112"/>
        <end position="325"/>
    </location>
</feature>
<reference evidence="2 3" key="1">
    <citation type="submission" date="2018-05" db="EMBL/GenBank/DDBJ databases">
        <title>Zavarzinia sp. HR-AS.</title>
        <authorList>
            <person name="Lee Y."/>
            <person name="Jeon C.O."/>
        </authorList>
    </citation>
    <scope>NUCLEOTIDE SEQUENCE [LARGE SCALE GENOMIC DNA]</scope>
    <source>
        <strain evidence="2 3">HR-AS</strain>
    </source>
</reference>
<dbReference type="Pfam" id="PF01593">
    <property type="entry name" value="Amino_oxidase"/>
    <property type="match status" value="1"/>
</dbReference>
<organism evidence="2 3">
    <name type="scientific">Zavarzinia aquatilis</name>
    <dbReference type="NCBI Taxonomy" id="2211142"/>
    <lineage>
        <taxon>Bacteria</taxon>
        <taxon>Pseudomonadati</taxon>
        <taxon>Pseudomonadota</taxon>
        <taxon>Alphaproteobacteria</taxon>
        <taxon>Rhodospirillales</taxon>
        <taxon>Zavarziniaceae</taxon>
        <taxon>Zavarzinia</taxon>
    </lineage>
</organism>
<dbReference type="GO" id="GO:0016491">
    <property type="term" value="F:oxidoreductase activity"/>
    <property type="evidence" value="ECO:0007669"/>
    <property type="project" value="InterPro"/>
</dbReference>
<dbReference type="Gene3D" id="3.90.660.10">
    <property type="match status" value="1"/>
</dbReference>
<dbReference type="InterPro" id="IPR002937">
    <property type="entry name" value="Amino_oxidase"/>
</dbReference>
<proteinExistence type="predicted"/>
<dbReference type="SUPFAM" id="SSF51905">
    <property type="entry name" value="FAD/NAD(P)-binding domain"/>
    <property type="match status" value="1"/>
</dbReference>
<name>A0A317E4H9_9PROT</name>
<evidence type="ECO:0000313" key="3">
    <source>
        <dbReference type="Proteomes" id="UP000245461"/>
    </source>
</evidence>
<dbReference type="PANTHER" id="PTHR16128">
    <property type="entry name" value="FAD/NAD(P)-BINDING OXIDOREDUCTASE FAMILY PROTEIN"/>
    <property type="match status" value="1"/>
</dbReference>
<dbReference type="OrthoDB" id="5792777at2"/>
<dbReference type="InterPro" id="IPR036188">
    <property type="entry name" value="FAD/NAD-bd_sf"/>
</dbReference>
<gene>
    <name evidence="2" type="ORF">DKG74_14030</name>
</gene>
<dbReference type="Gene3D" id="3.50.50.60">
    <property type="entry name" value="FAD/NAD(P)-binding domain"/>
    <property type="match status" value="1"/>
</dbReference>